<comment type="cofactor">
    <cofactor evidence="1">
        <name>FAD</name>
        <dbReference type="ChEBI" id="CHEBI:57692"/>
    </cofactor>
</comment>
<feature type="domain" description="FAD-dependent oxidoreductase 2 FAD-binding" evidence="5">
    <location>
        <begin position="14"/>
        <end position="251"/>
    </location>
</feature>
<dbReference type="PANTHER" id="PTHR43400">
    <property type="entry name" value="FUMARATE REDUCTASE"/>
    <property type="match status" value="1"/>
</dbReference>
<dbReference type="InterPro" id="IPR050315">
    <property type="entry name" value="FAD-oxidoreductase_2"/>
</dbReference>
<evidence type="ECO:0000256" key="3">
    <source>
        <dbReference type="ARBA" id="ARBA00022827"/>
    </source>
</evidence>
<dbReference type="PANTHER" id="PTHR43400:SF7">
    <property type="entry name" value="FAD-DEPENDENT OXIDOREDUCTASE 2 FAD BINDING DOMAIN-CONTAINING PROTEIN"/>
    <property type="match status" value="1"/>
</dbReference>
<dbReference type="InterPro" id="IPR036188">
    <property type="entry name" value="FAD/NAD-bd_sf"/>
</dbReference>
<accession>A0A382EU91</accession>
<dbReference type="AlphaFoldDB" id="A0A382EU91"/>
<dbReference type="Pfam" id="PF00890">
    <property type="entry name" value="FAD_binding_2"/>
    <property type="match status" value="1"/>
</dbReference>
<proteinExistence type="predicted"/>
<dbReference type="EMBL" id="UINC01045973">
    <property type="protein sequence ID" value="SVB53377.1"/>
    <property type="molecule type" value="Genomic_DNA"/>
</dbReference>
<feature type="non-terminal residue" evidence="6">
    <location>
        <position position="304"/>
    </location>
</feature>
<sequence length="304" mass="32610">MESYMISCFDISYDVVVIGGGNAALSAALSAKQSGAKVLVIEKAPPGQRGGNCPFTGGGFRFVHNGTSDLKRIVSDRSSLKGNEHAYTHGEYQSDMLTKTRGLTNRELLGTLIESSLPTISWLSELGITFERGSNTQRVGAGAMGSGPGLIKMYYDIARRHGIEIVYETEMVGLIQNPMGAVTGIIARDKDGTQRIGAKGIVLACGGFEGNPQMRSRYLGPQWEKAKVRGSQFNTGDGHRIGMAIGAATTGQWNGYHGTPIDFDAPLSGSITTVHQLPRRSYNLGIMLNLNGNRFTDEGERMGS</sequence>
<dbReference type="Gene3D" id="3.50.50.60">
    <property type="entry name" value="FAD/NAD(P)-binding domain"/>
    <property type="match status" value="1"/>
</dbReference>
<evidence type="ECO:0000256" key="1">
    <source>
        <dbReference type="ARBA" id="ARBA00001974"/>
    </source>
</evidence>
<evidence type="ECO:0000313" key="6">
    <source>
        <dbReference type="EMBL" id="SVB53377.1"/>
    </source>
</evidence>
<evidence type="ECO:0000256" key="4">
    <source>
        <dbReference type="ARBA" id="ARBA00023002"/>
    </source>
</evidence>
<organism evidence="6">
    <name type="scientific">marine metagenome</name>
    <dbReference type="NCBI Taxonomy" id="408172"/>
    <lineage>
        <taxon>unclassified sequences</taxon>
        <taxon>metagenomes</taxon>
        <taxon>ecological metagenomes</taxon>
    </lineage>
</organism>
<keyword evidence="3" id="KW-0274">FAD</keyword>
<keyword evidence="2" id="KW-0285">Flavoprotein</keyword>
<name>A0A382EU91_9ZZZZ</name>
<keyword evidence="4" id="KW-0560">Oxidoreductase</keyword>
<protein>
    <recommendedName>
        <fullName evidence="5">FAD-dependent oxidoreductase 2 FAD-binding domain-containing protein</fullName>
    </recommendedName>
</protein>
<dbReference type="SUPFAM" id="SSF51905">
    <property type="entry name" value="FAD/NAD(P)-binding domain"/>
    <property type="match status" value="1"/>
</dbReference>
<evidence type="ECO:0000256" key="2">
    <source>
        <dbReference type="ARBA" id="ARBA00022630"/>
    </source>
</evidence>
<reference evidence="6" key="1">
    <citation type="submission" date="2018-05" db="EMBL/GenBank/DDBJ databases">
        <authorList>
            <person name="Lanie J.A."/>
            <person name="Ng W.-L."/>
            <person name="Kazmierczak K.M."/>
            <person name="Andrzejewski T.M."/>
            <person name="Davidsen T.M."/>
            <person name="Wayne K.J."/>
            <person name="Tettelin H."/>
            <person name="Glass J.I."/>
            <person name="Rusch D."/>
            <person name="Podicherti R."/>
            <person name="Tsui H.-C.T."/>
            <person name="Winkler M.E."/>
        </authorList>
    </citation>
    <scope>NUCLEOTIDE SEQUENCE</scope>
</reference>
<evidence type="ECO:0000259" key="5">
    <source>
        <dbReference type="Pfam" id="PF00890"/>
    </source>
</evidence>
<gene>
    <name evidence="6" type="ORF">METZ01_LOCUS206231</name>
</gene>
<dbReference type="InterPro" id="IPR003953">
    <property type="entry name" value="FAD-dep_OxRdtase_2_FAD-bd"/>
</dbReference>
<dbReference type="GO" id="GO:0016491">
    <property type="term" value="F:oxidoreductase activity"/>
    <property type="evidence" value="ECO:0007669"/>
    <property type="project" value="UniProtKB-KW"/>
</dbReference>